<keyword evidence="3" id="KW-1185">Reference proteome</keyword>
<gene>
    <name evidence="2" type="ORF">PITG_07419</name>
</gene>
<dbReference type="HOGENOM" id="CLU_2799480_0_0_1"/>
<dbReference type="KEGG" id="pif:PITG_07419"/>
<proteinExistence type="predicted"/>
<dbReference type="InParanoid" id="D0N8D0"/>
<feature type="region of interest" description="Disordered" evidence="1">
    <location>
        <begin position="1"/>
        <end position="45"/>
    </location>
</feature>
<dbReference type="RefSeq" id="XP_002904446.1">
    <property type="nucleotide sequence ID" value="XM_002904400.1"/>
</dbReference>
<name>D0N8D0_PHYIT</name>
<evidence type="ECO:0000313" key="2">
    <source>
        <dbReference type="EMBL" id="EEY53815.1"/>
    </source>
</evidence>
<reference evidence="3" key="1">
    <citation type="journal article" date="2009" name="Nature">
        <title>Genome sequence and analysis of the Irish potato famine pathogen Phytophthora infestans.</title>
        <authorList>
            <consortium name="The Broad Institute Genome Sequencing Platform"/>
            <person name="Haas B.J."/>
            <person name="Kamoun S."/>
            <person name="Zody M.C."/>
            <person name="Jiang R.H."/>
            <person name="Handsaker R.E."/>
            <person name="Cano L.M."/>
            <person name="Grabherr M."/>
            <person name="Kodira C.D."/>
            <person name="Raffaele S."/>
            <person name="Torto-Alalibo T."/>
            <person name="Bozkurt T.O."/>
            <person name="Ah-Fong A.M."/>
            <person name="Alvarado L."/>
            <person name="Anderson V.L."/>
            <person name="Armstrong M.R."/>
            <person name="Avrova A."/>
            <person name="Baxter L."/>
            <person name="Beynon J."/>
            <person name="Boevink P.C."/>
            <person name="Bollmann S.R."/>
            <person name="Bos J.I."/>
            <person name="Bulone V."/>
            <person name="Cai G."/>
            <person name="Cakir C."/>
            <person name="Carrington J.C."/>
            <person name="Chawner M."/>
            <person name="Conti L."/>
            <person name="Costanzo S."/>
            <person name="Ewan R."/>
            <person name="Fahlgren N."/>
            <person name="Fischbach M.A."/>
            <person name="Fugelstad J."/>
            <person name="Gilroy E.M."/>
            <person name="Gnerre S."/>
            <person name="Green P.J."/>
            <person name="Grenville-Briggs L.J."/>
            <person name="Griffith J."/>
            <person name="Grunwald N.J."/>
            <person name="Horn K."/>
            <person name="Horner N.R."/>
            <person name="Hu C.H."/>
            <person name="Huitema E."/>
            <person name="Jeong D.H."/>
            <person name="Jones A.M."/>
            <person name="Jones J.D."/>
            <person name="Jones R.W."/>
            <person name="Karlsson E.K."/>
            <person name="Kunjeti S.G."/>
            <person name="Lamour K."/>
            <person name="Liu Z."/>
            <person name="Ma L."/>
            <person name="Maclean D."/>
            <person name="Chibucos M.C."/>
            <person name="McDonald H."/>
            <person name="McWalters J."/>
            <person name="Meijer H.J."/>
            <person name="Morgan W."/>
            <person name="Morris P.F."/>
            <person name="Munro C.A."/>
            <person name="O'Neill K."/>
            <person name="Ospina-Giraldo M."/>
            <person name="Pinzon A."/>
            <person name="Pritchard L."/>
            <person name="Ramsahoye B."/>
            <person name="Ren Q."/>
            <person name="Restrepo S."/>
            <person name="Roy S."/>
            <person name="Sadanandom A."/>
            <person name="Savidor A."/>
            <person name="Schornack S."/>
            <person name="Schwartz D.C."/>
            <person name="Schumann U.D."/>
            <person name="Schwessinger B."/>
            <person name="Seyer L."/>
            <person name="Sharpe T."/>
            <person name="Silvar C."/>
            <person name="Song J."/>
            <person name="Studholme D.J."/>
            <person name="Sykes S."/>
            <person name="Thines M."/>
            <person name="van de Vondervoort P.J."/>
            <person name="Phuntumart V."/>
            <person name="Wawra S."/>
            <person name="Weide R."/>
            <person name="Win J."/>
            <person name="Young C."/>
            <person name="Zhou S."/>
            <person name="Fry W."/>
            <person name="Meyers B.C."/>
            <person name="van West P."/>
            <person name="Ristaino J."/>
            <person name="Govers F."/>
            <person name="Birch P.R."/>
            <person name="Whisson S.C."/>
            <person name="Judelson H.S."/>
            <person name="Nusbaum C."/>
        </authorList>
    </citation>
    <scope>NUCLEOTIDE SEQUENCE [LARGE SCALE GENOMIC DNA]</scope>
    <source>
        <strain evidence="3">T30-4</strain>
    </source>
</reference>
<protein>
    <submittedName>
        <fullName evidence="2">Uncharacterized protein</fullName>
    </submittedName>
</protein>
<dbReference type="Proteomes" id="UP000006643">
    <property type="component" value="Unassembled WGS sequence"/>
</dbReference>
<evidence type="ECO:0000256" key="1">
    <source>
        <dbReference type="SAM" id="MobiDB-lite"/>
    </source>
</evidence>
<dbReference type="EMBL" id="DS028128">
    <property type="protein sequence ID" value="EEY53815.1"/>
    <property type="molecule type" value="Genomic_DNA"/>
</dbReference>
<dbReference type="VEuPathDB" id="FungiDB:PITG_07419"/>
<dbReference type="AlphaFoldDB" id="D0N8D0"/>
<sequence>MPERPVQTLVASRAGDVPLVNTPERTHARRSLVPPPTPASRQTEQLHLRQQLELQQTQLQQQQQQLQL</sequence>
<organism evidence="2 3">
    <name type="scientific">Phytophthora infestans (strain T30-4)</name>
    <name type="common">Potato late blight agent</name>
    <dbReference type="NCBI Taxonomy" id="403677"/>
    <lineage>
        <taxon>Eukaryota</taxon>
        <taxon>Sar</taxon>
        <taxon>Stramenopiles</taxon>
        <taxon>Oomycota</taxon>
        <taxon>Peronosporomycetes</taxon>
        <taxon>Peronosporales</taxon>
        <taxon>Peronosporaceae</taxon>
        <taxon>Phytophthora</taxon>
    </lineage>
</organism>
<dbReference type="GeneID" id="9480415"/>
<evidence type="ECO:0000313" key="3">
    <source>
        <dbReference type="Proteomes" id="UP000006643"/>
    </source>
</evidence>
<accession>D0N8D0</accession>